<protein>
    <recommendedName>
        <fullName evidence="9">TRAP transporter small permease protein</fullName>
    </recommendedName>
</protein>
<gene>
    <name evidence="11" type="ORF">AGR2A_Lc180113</name>
</gene>
<evidence type="ECO:0000256" key="4">
    <source>
        <dbReference type="ARBA" id="ARBA00022519"/>
    </source>
</evidence>
<comment type="subcellular location">
    <subcellularLocation>
        <location evidence="1 9">Cell inner membrane</location>
        <topology evidence="1 9">Multi-pass membrane protein</topology>
    </subcellularLocation>
</comment>
<feature type="transmembrane region" description="Helical" evidence="9">
    <location>
        <begin position="38"/>
        <end position="57"/>
    </location>
</feature>
<evidence type="ECO:0000256" key="6">
    <source>
        <dbReference type="ARBA" id="ARBA00022989"/>
    </source>
</evidence>
<evidence type="ECO:0000256" key="8">
    <source>
        <dbReference type="ARBA" id="ARBA00038436"/>
    </source>
</evidence>
<feature type="transmembrane region" description="Helical" evidence="9">
    <location>
        <begin position="6"/>
        <end position="26"/>
    </location>
</feature>
<dbReference type="RefSeq" id="WP_234797322.1">
    <property type="nucleotide sequence ID" value="NZ_LT009719.1"/>
</dbReference>
<organism evidence="11 12">
    <name type="scientific">Agrobacterium genomosp. 2 str. CFBP 5494</name>
    <dbReference type="NCBI Taxonomy" id="1183436"/>
    <lineage>
        <taxon>Bacteria</taxon>
        <taxon>Pseudomonadati</taxon>
        <taxon>Pseudomonadota</taxon>
        <taxon>Alphaproteobacteria</taxon>
        <taxon>Hyphomicrobiales</taxon>
        <taxon>Rhizobiaceae</taxon>
        <taxon>Rhizobium/Agrobacterium group</taxon>
        <taxon>Agrobacterium</taxon>
        <taxon>Agrobacterium tumefaciens complex</taxon>
    </lineage>
</organism>
<keyword evidence="5 9" id="KW-0812">Transmembrane</keyword>
<comment type="similarity">
    <text evidence="8 9">Belongs to the TRAP transporter small permease family.</text>
</comment>
<evidence type="ECO:0000313" key="11">
    <source>
        <dbReference type="EMBL" id="CUW96631.1"/>
    </source>
</evidence>
<proteinExistence type="inferred from homology"/>
<dbReference type="Pfam" id="PF04290">
    <property type="entry name" value="DctQ"/>
    <property type="match status" value="1"/>
</dbReference>
<comment type="function">
    <text evidence="9">Part of the tripartite ATP-independent periplasmic (TRAP) transport system.</text>
</comment>
<keyword evidence="4 9" id="KW-0997">Cell inner membrane</keyword>
<dbReference type="PANTHER" id="PTHR35011:SF10">
    <property type="entry name" value="TRAP TRANSPORTER SMALL PERMEASE PROTEIN"/>
    <property type="match status" value="1"/>
</dbReference>
<name>A0A9W5B4A4_9HYPH</name>
<dbReference type="GO" id="GO:0015740">
    <property type="term" value="P:C4-dicarboxylate transport"/>
    <property type="evidence" value="ECO:0007669"/>
    <property type="project" value="TreeGrafter"/>
</dbReference>
<evidence type="ECO:0000313" key="12">
    <source>
        <dbReference type="Proteomes" id="UP000191933"/>
    </source>
</evidence>
<feature type="transmembrane region" description="Helical" evidence="9">
    <location>
        <begin position="77"/>
        <end position="95"/>
    </location>
</feature>
<dbReference type="EMBL" id="FBVY01000030">
    <property type="protein sequence ID" value="CUW96631.1"/>
    <property type="molecule type" value="Genomic_DNA"/>
</dbReference>
<dbReference type="GO" id="GO:0022857">
    <property type="term" value="F:transmembrane transporter activity"/>
    <property type="evidence" value="ECO:0007669"/>
    <property type="project" value="UniProtKB-UniRule"/>
</dbReference>
<keyword evidence="12" id="KW-1185">Reference proteome</keyword>
<evidence type="ECO:0000256" key="1">
    <source>
        <dbReference type="ARBA" id="ARBA00004429"/>
    </source>
</evidence>
<dbReference type="InterPro" id="IPR055348">
    <property type="entry name" value="DctQ"/>
</dbReference>
<keyword evidence="3" id="KW-1003">Cell membrane</keyword>
<evidence type="ECO:0000256" key="5">
    <source>
        <dbReference type="ARBA" id="ARBA00022692"/>
    </source>
</evidence>
<evidence type="ECO:0000256" key="7">
    <source>
        <dbReference type="ARBA" id="ARBA00023136"/>
    </source>
</evidence>
<feature type="transmembrane region" description="Helical" evidence="9">
    <location>
        <begin position="163"/>
        <end position="188"/>
    </location>
</feature>
<dbReference type="Proteomes" id="UP000191933">
    <property type="component" value="Unassembled WGS sequence"/>
</dbReference>
<dbReference type="InterPro" id="IPR007387">
    <property type="entry name" value="TRAP_DctQ"/>
</dbReference>
<evidence type="ECO:0000256" key="3">
    <source>
        <dbReference type="ARBA" id="ARBA00022475"/>
    </source>
</evidence>
<evidence type="ECO:0000256" key="2">
    <source>
        <dbReference type="ARBA" id="ARBA00022448"/>
    </source>
</evidence>
<comment type="caution">
    <text evidence="9">Lacks conserved residue(s) required for the propagation of feature annotation.</text>
</comment>
<accession>A0A9W5B4A4</accession>
<dbReference type="AlphaFoldDB" id="A0A9W5B4A4"/>
<feature type="domain" description="Tripartite ATP-independent periplasmic transporters DctQ component" evidence="10">
    <location>
        <begin position="53"/>
        <end position="176"/>
    </location>
</feature>
<comment type="caution">
    <text evidence="11">The sequence shown here is derived from an EMBL/GenBank/DDBJ whole genome shotgun (WGS) entry which is preliminary data.</text>
</comment>
<dbReference type="GO" id="GO:0005886">
    <property type="term" value="C:plasma membrane"/>
    <property type="evidence" value="ECO:0007669"/>
    <property type="project" value="UniProtKB-SubCell"/>
</dbReference>
<keyword evidence="2 9" id="KW-0813">Transport</keyword>
<evidence type="ECO:0000256" key="9">
    <source>
        <dbReference type="RuleBase" id="RU369079"/>
    </source>
</evidence>
<dbReference type="PANTHER" id="PTHR35011">
    <property type="entry name" value="2,3-DIKETO-L-GULONATE TRAP TRANSPORTER SMALL PERMEASE PROTEIN YIAM"/>
    <property type="match status" value="1"/>
</dbReference>
<keyword evidence="6 9" id="KW-1133">Transmembrane helix</keyword>
<reference evidence="11 12" key="1">
    <citation type="submission" date="2016-01" db="EMBL/GenBank/DDBJ databases">
        <authorList>
            <person name="Regsiter A."/>
            <person name="william w."/>
        </authorList>
    </citation>
    <scope>NUCLEOTIDE SEQUENCE [LARGE SCALE GENOMIC DNA]</scope>
    <source>
        <strain evidence="11 12">CFBP 5494</strain>
    </source>
</reference>
<feature type="transmembrane region" description="Helical" evidence="9">
    <location>
        <begin position="115"/>
        <end position="134"/>
    </location>
</feature>
<comment type="subunit">
    <text evidence="9">The complex comprises the extracytoplasmic solute receptor protein and the two transmembrane proteins.</text>
</comment>
<sequence>MREGLFTWTALLLIPAIHHGSLDMITNDNPMTRSLLPIARLMALIAGYMLLGLTLLITAEVVMRSAFNFSLQGSDEYGGYVLAILAAFGFSYALMERAHTRVEIIVERVGTGPQVILNLISCWCVALMAAFIAWRSWAALSESLEFGSLSGTPLMTPLWMPQLAWVAGLVVFGITATLIALHATLLAVKNRRQLNRFYGIKTLDEIIEEERVEIGNNSEAFR</sequence>
<evidence type="ECO:0000259" key="10">
    <source>
        <dbReference type="Pfam" id="PF04290"/>
    </source>
</evidence>
<keyword evidence="7 9" id="KW-0472">Membrane</keyword>